<dbReference type="Proteomes" id="UP001162030">
    <property type="component" value="Chromosome"/>
</dbReference>
<reference evidence="4 5" key="1">
    <citation type="submission" date="2023-03" db="EMBL/GenBank/DDBJ databases">
        <authorList>
            <person name="Pearce D."/>
        </authorList>
    </citation>
    <scope>NUCLEOTIDE SEQUENCE [LARGE SCALE GENOMIC DNA]</scope>
    <source>
        <strain evidence="4">Msz</strain>
    </source>
</reference>
<evidence type="ECO:0000256" key="1">
    <source>
        <dbReference type="ARBA" id="ARBA00022576"/>
    </source>
</evidence>
<proteinExistence type="predicted"/>
<evidence type="ECO:0008006" key="6">
    <source>
        <dbReference type="Google" id="ProtNLM"/>
    </source>
</evidence>
<organism evidence="4 5">
    <name type="scientific">Methylocaldum szegediense</name>
    <dbReference type="NCBI Taxonomy" id="73780"/>
    <lineage>
        <taxon>Bacteria</taxon>
        <taxon>Pseudomonadati</taxon>
        <taxon>Pseudomonadota</taxon>
        <taxon>Gammaproteobacteria</taxon>
        <taxon>Methylococcales</taxon>
        <taxon>Methylococcaceae</taxon>
        <taxon>Methylocaldum</taxon>
    </lineage>
</organism>
<dbReference type="InterPro" id="IPR050106">
    <property type="entry name" value="HistidinolP_aminotransfase"/>
</dbReference>
<dbReference type="InterPro" id="IPR015424">
    <property type="entry name" value="PyrdxlP-dep_Trfase"/>
</dbReference>
<dbReference type="InterPro" id="IPR015422">
    <property type="entry name" value="PyrdxlP-dep_Trfase_small"/>
</dbReference>
<dbReference type="Gene3D" id="3.40.640.10">
    <property type="entry name" value="Type I PLP-dependent aspartate aminotransferase-like (Major domain)"/>
    <property type="match status" value="1"/>
</dbReference>
<evidence type="ECO:0000313" key="4">
    <source>
        <dbReference type="EMBL" id="CAI8783750.1"/>
    </source>
</evidence>
<protein>
    <recommendedName>
        <fullName evidence="6">Histidinol-phosphate transaminase</fullName>
    </recommendedName>
</protein>
<keyword evidence="5" id="KW-1185">Reference proteome</keyword>
<evidence type="ECO:0000256" key="2">
    <source>
        <dbReference type="ARBA" id="ARBA00022679"/>
    </source>
</evidence>
<evidence type="ECO:0000313" key="5">
    <source>
        <dbReference type="Proteomes" id="UP001162030"/>
    </source>
</evidence>
<gene>
    <name evidence="4" type="ORF">MSZNOR_1271</name>
</gene>
<dbReference type="Gene3D" id="3.90.1150.10">
    <property type="entry name" value="Aspartate Aminotransferase, domain 1"/>
    <property type="match status" value="1"/>
</dbReference>
<dbReference type="PANTHER" id="PTHR43643:SF3">
    <property type="entry name" value="HISTIDINOL-PHOSPHATE AMINOTRANSFERASE"/>
    <property type="match status" value="1"/>
</dbReference>
<evidence type="ECO:0000256" key="3">
    <source>
        <dbReference type="ARBA" id="ARBA00022898"/>
    </source>
</evidence>
<keyword evidence="1" id="KW-0032">Aminotransferase</keyword>
<dbReference type="PANTHER" id="PTHR43643">
    <property type="entry name" value="HISTIDINOL-PHOSPHATE AMINOTRANSFERASE 2"/>
    <property type="match status" value="1"/>
</dbReference>
<keyword evidence="3" id="KW-0663">Pyridoxal phosphate</keyword>
<dbReference type="InterPro" id="IPR015421">
    <property type="entry name" value="PyrdxlP-dep_Trfase_major"/>
</dbReference>
<accession>A0ABM9HZ66</accession>
<sequence length="97" mass="11085">MNKFWSPTIRDLTPYTPGEQPNLSNLIKLNTNENPYPPSPKVLAALRGEIGGRLRLYPDPDADRLKEAIGRFYGVDKKWVFVGNGSDEDWPIHCRRC</sequence>
<keyword evidence="2" id="KW-0808">Transferase</keyword>
<name>A0ABM9HZ66_9GAMM</name>
<dbReference type="EMBL" id="OX458333">
    <property type="protein sequence ID" value="CAI8783750.1"/>
    <property type="molecule type" value="Genomic_DNA"/>
</dbReference>
<dbReference type="SUPFAM" id="SSF53383">
    <property type="entry name" value="PLP-dependent transferases"/>
    <property type="match status" value="1"/>
</dbReference>